<keyword evidence="1" id="KW-1133">Transmembrane helix</keyword>
<evidence type="ECO:0000313" key="2">
    <source>
        <dbReference type="EMBL" id="NYI66288.1"/>
    </source>
</evidence>
<keyword evidence="1" id="KW-0812">Transmembrane</keyword>
<reference evidence="2 3" key="1">
    <citation type="submission" date="2020-07" db="EMBL/GenBank/DDBJ databases">
        <title>Sequencing the genomes of 1000 actinobacteria strains.</title>
        <authorList>
            <person name="Klenk H.-P."/>
        </authorList>
    </citation>
    <scope>NUCLEOTIDE SEQUENCE [LARGE SCALE GENOMIC DNA]</scope>
    <source>
        <strain evidence="2 3">DSM 26341</strain>
    </source>
</reference>
<dbReference type="EMBL" id="JACBZP010000001">
    <property type="protein sequence ID" value="NYI66288.1"/>
    <property type="molecule type" value="Genomic_DNA"/>
</dbReference>
<gene>
    <name evidence="2" type="ORF">BJY26_000594</name>
</gene>
<feature type="transmembrane region" description="Helical" evidence="1">
    <location>
        <begin position="44"/>
        <end position="66"/>
    </location>
</feature>
<dbReference type="Proteomes" id="UP000539111">
    <property type="component" value="Unassembled WGS sequence"/>
</dbReference>
<comment type="caution">
    <text evidence="2">The sequence shown here is derived from an EMBL/GenBank/DDBJ whole genome shotgun (WGS) entry which is preliminary data.</text>
</comment>
<name>A0A7Z0A9Z1_9MICO</name>
<sequence>MIGRPVSEGLFRRVNATGAAILLVAAVLPVVLSRATALRTTIPVVGWIGAVGCCMHALVDGVLRLLSVTGVHPAQLPEQFWLSFDRRSADVQDLLFNEPWFFIEGMLGAVVSFRSRRHGLPRNFRVVQRTVDIYLSEVPFTSVRFALKSHSRHGTPRHGDSALSVGVPLTDVQVGTGPRVFLVFRRSVQY</sequence>
<keyword evidence="1" id="KW-0472">Membrane</keyword>
<feature type="transmembrane region" description="Helical" evidence="1">
    <location>
        <begin position="14"/>
        <end position="32"/>
    </location>
</feature>
<dbReference type="RefSeq" id="WP_179425521.1">
    <property type="nucleotide sequence ID" value="NZ_JACBZP010000001.1"/>
</dbReference>
<keyword evidence="3" id="KW-1185">Reference proteome</keyword>
<accession>A0A7Z0A9Z1</accession>
<protein>
    <submittedName>
        <fullName evidence="2">Uncharacterized protein</fullName>
    </submittedName>
</protein>
<organism evidence="2 3">
    <name type="scientific">Spelaeicoccus albus</name>
    <dbReference type="NCBI Taxonomy" id="1280376"/>
    <lineage>
        <taxon>Bacteria</taxon>
        <taxon>Bacillati</taxon>
        <taxon>Actinomycetota</taxon>
        <taxon>Actinomycetes</taxon>
        <taxon>Micrococcales</taxon>
        <taxon>Brevibacteriaceae</taxon>
        <taxon>Spelaeicoccus</taxon>
    </lineage>
</organism>
<evidence type="ECO:0000313" key="3">
    <source>
        <dbReference type="Proteomes" id="UP000539111"/>
    </source>
</evidence>
<dbReference type="AlphaFoldDB" id="A0A7Z0A9Z1"/>
<evidence type="ECO:0000256" key="1">
    <source>
        <dbReference type="SAM" id="Phobius"/>
    </source>
</evidence>
<proteinExistence type="predicted"/>